<protein>
    <recommendedName>
        <fullName evidence="5">Tyr recombinase domain-containing protein</fullName>
    </recommendedName>
</protein>
<evidence type="ECO:0000256" key="1">
    <source>
        <dbReference type="ARBA" id="ARBA00023172"/>
    </source>
</evidence>
<dbReference type="SUPFAM" id="SSF56349">
    <property type="entry name" value="DNA breaking-rejoining enzymes"/>
    <property type="match status" value="1"/>
</dbReference>
<feature type="region of interest" description="Disordered" evidence="2">
    <location>
        <begin position="220"/>
        <end position="241"/>
    </location>
</feature>
<accession>A0A366X522</accession>
<dbReference type="Proteomes" id="UP000252706">
    <property type="component" value="Unassembled WGS sequence"/>
</dbReference>
<dbReference type="InterPro" id="IPR013762">
    <property type="entry name" value="Integrase-like_cat_sf"/>
</dbReference>
<reference evidence="3 4" key="1">
    <citation type="submission" date="2018-07" db="EMBL/GenBank/DDBJ databases">
        <title>Modular assembly of carbohydrate-degrading microbial communities in the ocean.</title>
        <authorList>
            <person name="Enke T.N."/>
            <person name="Datta M.S."/>
            <person name="Schwartzman J.A."/>
            <person name="Cermak N."/>
            <person name="Schmitz D.A."/>
            <person name="Barrere J."/>
            <person name="Cordero O.X."/>
        </authorList>
    </citation>
    <scope>NUCLEOTIDE SEQUENCE [LARGE SCALE GENOMIC DNA]</scope>
    <source>
        <strain evidence="3 4">C3M10</strain>
    </source>
</reference>
<dbReference type="Gene3D" id="1.10.443.10">
    <property type="entry name" value="Intergrase catalytic core"/>
    <property type="match status" value="1"/>
</dbReference>
<dbReference type="GO" id="GO:0003677">
    <property type="term" value="F:DNA binding"/>
    <property type="evidence" value="ECO:0007669"/>
    <property type="project" value="InterPro"/>
</dbReference>
<evidence type="ECO:0000313" key="3">
    <source>
        <dbReference type="EMBL" id="RBW58438.1"/>
    </source>
</evidence>
<name>A0A366X522_9RHOB</name>
<organism evidence="3 4">
    <name type="scientific">Phaeobacter gallaeciensis</name>
    <dbReference type="NCBI Taxonomy" id="60890"/>
    <lineage>
        <taxon>Bacteria</taxon>
        <taxon>Pseudomonadati</taxon>
        <taxon>Pseudomonadota</taxon>
        <taxon>Alphaproteobacteria</taxon>
        <taxon>Rhodobacterales</taxon>
        <taxon>Roseobacteraceae</taxon>
        <taxon>Phaeobacter</taxon>
    </lineage>
</organism>
<sequence length="263" mass="29629">MILLKSVLAFAFKEGDRLGVDPWGGYEPTVAKQKVSAALEKHRHVFSRHEVQAIIAYTSKTRDPNTIDYWGPLFGAYNGLRLEEISQVRTVDLSNEEGFLCVTITDAGELQTVKNPNSFRTIPIHQDLIRLGFGEFVERRSKASGDMLFMESDRWHGSLHEIKPDGQGRHGTMYGSRFADKEYGVLAKLNIIGHKVGFHSFRHAWTDLARNAGINPEHRRALAGRDSEAENEGVRTDNTENRYGHGFDIEVLAKSLNQLKPLV</sequence>
<evidence type="ECO:0000313" key="4">
    <source>
        <dbReference type="Proteomes" id="UP000252706"/>
    </source>
</evidence>
<keyword evidence="1" id="KW-0233">DNA recombination</keyword>
<dbReference type="GO" id="GO:0006310">
    <property type="term" value="P:DNA recombination"/>
    <property type="evidence" value="ECO:0007669"/>
    <property type="project" value="UniProtKB-KW"/>
</dbReference>
<comment type="caution">
    <text evidence="3">The sequence shown here is derived from an EMBL/GenBank/DDBJ whole genome shotgun (WGS) entry which is preliminary data.</text>
</comment>
<dbReference type="InterPro" id="IPR011010">
    <property type="entry name" value="DNA_brk_join_enz"/>
</dbReference>
<evidence type="ECO:0008006" key="5">
    <source>
        <dbReference type="Google" id="ProtNLM"/>
    </source>
</evidence>
<dbReference type="GO" id="GO:0015074">
    <property type="term" value="P:DNA integration"/>
    <property type="evidence" value="ECO:0007669"/>
    <property type="project" value="InterPro"/>
</dbReference>
<dbReference type="AlphaFoldDB" id="A0A366X522"/>
<proteinExistence type="predicted"/>
<dbReference type="EMBL" id="QOCE01000013">
    <property type="protein sequence ID" value="RBW58438.1"/>
    <property type="molecule type" value="Genomic_DNA"/>
</dbReference>
<evidence type="ECO:0000256" key="2">
    <source>
        <dbReference type="SAM" id="MobiDB-lite"/>
    </source>
</evidence>
<gene>
    <name evidence="3" type="ORF">DS909_05590</name>
</gene>